<dbReference type="InterPro" id="IPR045175">
    <property type="entry name" value="M28_fam"/>
</dbReference>
<organism evidence="2 3">
    <name type="scientific">Thalassotalea fonticola</name>
    <dbReference type="NCBI Taxonomy" id="3065649"/>
    <lineage>
        <taxon>Bacteria</taxon>
        <taxon>Pseudomonadati</taxon>
        <taxon>Pseudomonadota</taxon>
        <taxon>Gammaproteobacteria</taxon>
        <taxon>Alteromonadales</taxon>
        <taxon>Colwelliaceae</taxon>
        <taxon>Thalassotalea</taxon>
    </lineage>
</organism>
<keyword evidence="3" id="KW-1185">Reference proteome</keyword>
<evidence type="ECO:0000259" key="1">
    <source>
        <dbReference type="Pfam" id="PF04389"/>
    </source>
</evidence>
<dbReference type="PANTHER" id="PTHR12147">
    <property type="entry name" value="METALLOPEPTIDASE M28 FAMILY MEMBER"/>
    <property type="match status" value="1"/>
</dbReference>
<dbReference type="SUPFAM" id="SSF53187">
    <property type="entry name" value="Zn-dependent exopeptidases"/>
    <property type="match status" value="1"/>
</dbReference>
<proteinExistence type="predicted"/>
<dbReference type="InterPro" id="IPR007484">
    <property type="entry name" value="Peptidase_M28"/>
</dbReference>
<dbReference type="Proteomes" id="UP001301442">
    <property type="component" value="Chromosome"/>
</dbReference>
<name>A0ABZ0GKM1_9GAMM</name>
<evidence type="ECO:0000313" key="2">
    <source>
        <dbReference type="EMBL" id="WOH36414.1"/>
    </source>
</evidence>
<dbReference type="EMBL" id="CP136600">
    <property type="protein sequence ID" value="WOH36414.1"/>
    <property type="molecule type" value="Genomic_DNA"/>
</dbReference>
<dbReference type="RefSeq" id="WP_348395227.1">
    <property type="nucleotide sequence ID" value="NZ_CP136600.1"/>
</dbReference>
<sequence>MQQLVSANDGIGVRTSGSLEEKITSEFITKTLSELGFKVKVQPFEFKNKEQHFKSNNIIAELDSNDLPTIILGAHYDSKGDGSYGAIDNGTGVAAMLEIAQIISKRPSKHFNIRFIAFGAEEIGISGSQHYVKQLTPTALQNIAGMINFDMIAGGDKMYVHSALSTPYPCGKSTSLYNGSPILRKAIIKTSDSLNNSIQFLEHPKSKEYPKGETGPWSDHFPFSCAGIPIAFLESTNFSINGLYGLDGLSQTTHPAFWDCFDSSSQGACDRKTESRWGIILHSKFDRLDTIDQVFPNRVKEQLEQAVNVFSTFLLTPEKYLDRKTLEET</sequence>
<accession>A0ABZ0GKM1</accession>
<evidence type="ECO:0000313" key="3">
    <source>
        <dbReference type="Proteomes" id="UP001301442"/>
    </source>
</evidence>
<protein>
    <submittedName>
        <fullName evidence="2">M20/M25/M40 family metallo-hydrolase</fullName>
    </submittedName>
</protein>
<feature type="domain" description="Peptidase M28" evidence="1">
    <location>
        <begin position="57"/>
        <end position="301"/>
    </location>
</feature>
<dbReference type="Gene3D" id="3.40.630.10">
    <property type="entry name" value="Zn peptidases"/>
    <property type="match status" value="1"/>
</dbReference>
<dbReference type="Pfam" id="PF04389">
    <property type="entry name" value="Peptidase_M28"/>
    <property type="match status" value="1"/>
</dbReference>
<reference evidence="2 3" key="1">
    <citation type="submission" date="2023-09" db="EMBL/GenBank/DDBJ databases">
        <authorList>
            <person name="Qi X."/>
        </authorList>
    </citation>
    <scope>NUCLEOTIDE SEQUENCE [LARGE SCALE GENOMIC DNA]</scope>
    <source>
        <strain evidence="2 3">S1-1</strain>
    </source>
</reference>
<gene>
    <name evidence="2" type="ORF">RI844_13660</name>
</gene>
<dbReference type="PANTHER" id="PTHR12147:SF26">
    <property type="entry name" value="PEPTIDASE M28 DOMAIN-CONTAINING PROTEIN"/>
    <property type="match status" value="1"/>
</dbReference>